<feature type="transmembrane region" description="Helical" evidence="6">
    <location>
        <begin position="20"/>
        <end position="41"/>
    </location>
</feature>
<dbReference type="RefSeq" id="WP_002827228.1">
    <property type="nucleotide sequence ID" value="NZ_GG697128.1"/>
</dbReference>
<dbReference type="GO" id="GO:0008234">
    <property type="term" value="F:cysteine-type peptidase activity"/>
    <property type="evidence" value="ECO:0007669"/>
    <property type="project" value="UniProtKB-KW"/>
</dbReference>
<accession>C5RBV8</accession>
<feature type="active site" description="Proton donor/acceptor" evidence="4">
    <location>
        <position position="183"/>
    </location>
</feature>
<dbReference type="HOGENOM" id="CLU_857375_0_0_9"/>
<evidence type="ECO:0000313" key="7">
    <source>
        <dbReference type="EMBL" id="EER74329.1"/>
    </source>
</evidence>
<dbReference type="Proteomes" id="UP000004528">
    <property type="component" value="Unassembled WGS sequence"/>
</dbReference>
<dbReference type="AlphaFoldDB" id="C5RBV8"/>
<dbReference type="CDD" id="cd06165">
    <property type="entry name" value="Sortase_A"/>
    <property type="match status" value="1"/>
</dbReference>
<evidence type="ECO:0000256" key="2">
    <source>
        <dbReference type="ARBA" id="ARBA00022801"/>
    </source>
</evidence>
<sequence>MINFLKILVSQISYNERLTIIQIIVFFLIFFVLFLIGLLMLKVRKKQLSYKKIGYISLLWTLGLSVISLGTKIMYQNNIWSVQTNALNYVQRYKQHESDRKDKFDDSSRIDISKMVMYQAVKGLDKQGFVSIPSRNILLPVYNDAYSDKGLNAGANYANKSVIDPTGEHKPIMGEGNYGLAAHNFNDGQTGFSGLQQYTNHDSPYLQNGHLKGSDWLNGQKILLANAHGIYDYRITGQTLVTDKKISVLNPTQTAQVTIISCLFPSTDYRIITHGKLKNIYTWDNAPRKLVNEFNLKEKNTNAHASWWNPGVEEGANGQKGGTE</sequence>
<feature type="region of interest" description="Disordered" evidence="5">
    <location>
        <begin position="305"/>
        <end position="324"/>
    </location>
</feature>
<gene>
    <name evidence="7" type="ORF">HMPREF0877_1454</name>
</gene>
<dbReference type="OrthoDB" id="1648028at2"/>
<evidence type="ECO:0000256" key="1">
    <source>
        <dbReference type="ARBA" id="ARBA00022670"/>
    </source>
</evidence>
<dbReference type="InterPro" id="IPR005754">
    <property type="entry name" value="Sortase"/>
</dbReference>
<feature type="transmembrane region" description="Helical" evidence="6">
    <location>
        <begin position="53"/>
        <end position="75"/>
    </location>
</feature>
<dbReference type="SUPFAM" id="SSF63817">
    <property type="entry name" value="Sortase"/>
    <property type="match status" value="1"/>
</dbReference>
<evidence type="ECO:0000256" key="5">
    <source>
        <dbReference type="SAM" id="MobiDB-lite"/>
    </source>
</evidence>
<evidence type="ECO:0000256" key="4">
    <source>
        <dbReference type="PIRSR" id="PIRSR605754-1"/>
    </source>
</evidence>
<evidence type="ECO:0000256" key="6">
    <source>
        <dbReference type="SAM" id="Phobius"/>
    </source>
</evidence>
<keyword evidence="6" id="KW-0812">Transmembrane</keyword>
<keyword evidence="8" id="KW-1185">Reference proteome</keyword>
<dbReference type="EMBL" id="ACKU01000027">
    <property type="protein sequence ID" value="EER74329.1"/>
    <property type="molecule type" value="Genomic_DNA"/>
</dbReference>
<evidence type="ECO:0000313" key="8">
    <source>
        <dbReference type="Proteomes" id="UP000004528"/>
    </source>
</evidence>
<keyword evidence="3" id="KW-0788">Thiol protease</keyword>
<dbReference type="Pfam" id="PF04203">
    <property type="entry name" value="Sortase"/>
    <property type="match status" value="1"/>
</dbReference>
<keyword evidence="6" id="KW-1133">Transmembrane helix</keyword>
<keyword evidence="1" id="KW-0645">Protease</keyword>
<name>C5RBV8_WEIPA</name>
<evidence type="ECO:0000256" key="3">
    <source>
        <dbReference type="ARBA" id="ARBA00022807"/>
    </source>
</evidence>
<dbReference type="InterPro" id="IPR023365">
    <property type="entry name" value="Sortase_dom-sf"/>
</dbReference>
<organism evidence="7 8">
    <name type="scientific">Weissella paramesenteroides ATCC 33313</name>
    <dbReference type="NCBI Taxonomy" id="585506"/>
    <lineage>
        <taxon>Bacteria</taxon>
        <taxon>Bacillati</taxon>
        <taxon>Bacillota</taxon>
        <taxon>Bacilli</taxon>
        <taxon>Lactobacillales</taxon>
        <taxon>Lactobacillaceae</taxon>
        <taxon>Weissella</taxon>
    </lineage>
</organism>
<dbReference type="STRING" id="585506.HMPREF0877_1454"/>
<reference evidence="7 8" key="1">
    <citation type="submission" date="2009-04" db="EMBL/GenBank/DDBJ databases">
        <authorList>
            <person name="Qin X."/>
            <person name="Bachman B."/>
            <person name="Battles P."/>
            <person name="Bell A."/>
            <person name="Bess C."/>
            <person name="Bickham C."/>
            <person name="Chaboub L."/>
            <person name="Chen D."/>
            <person name="Coyle M."/>
            <person name="Deiros D.R."/>
            <person name="Dinh H."/>
            <person name="Forbes L."/>
            <person name="Fowler G."/>
            <person name="Francisco L."/>
            <person name="Fu Q."/>
            <person name="Gubbala S."/>
            <person name="Hale W."/>
            <person name="Han Y."/>
            <person name="Hemphill L."/>
            <person name="Highlander S.K."/>
            <person name="Hirani K."/>
            <person name="Hogues M."/>
            <person name="Jackson L."/>
            <person name="Jakkamsetti A."/>
            <person name="Javaid M."/>
            <person name="Jiang H."/>
            <person name="Korchina V."/>
            <person name="Kovar C."/>
            <person name="Lara F."/>
            <person name="Lee S."/>
            <person name="Mata R."/>
            <person name="Mathew T."/>
            <person name="Moen C."/>
            <person name="Morales K."/>
            <person name="Munidasa M."/>
            <person name="Nazareth L."/>
            <person name="Ngo R."/>
            <person name="Nguyen L."/>
            <person name="Okwuonu G."/>
            <person name="Ongeri F."/>
            <person name="Patil S."/>
            <person name="Petrosino J."/>
            <person name="Pham C."/>
            <person name="Pham P."/>
            <person name="Pu L.-L."/>
            <person name="Puazo M."/>
            <person name="Raj R."/>
            <person name="Reid J."/>
            <person name="Rouhana J."/>
            <person name="Saada N."/>
            <person name="Shang Y."/>
            <person name="Simmons D."/>
            <person name="Thornton R."/>
            <person name="Warren J."/>
            <person name="Weissenberger G."/>
            <person name="Zhang J."/>
            <person name="Zhang L."/>
            <person name="Zhou C."/>
            <person name="Zhu D."/>
            <person name="Muzny D."/>
            <person name="Worley K."/>
            <person name="Gibbs R."/>
        </authorList>
    </citation>
    <scope>NUCLEOTIDE SEQUENCE [LARGE SCALE GENOMIC DNA]</scope>
    <source>
        <strain evidence="7 8">ATCC 33313</strain>
    </source>
</reference>
<keyword evidence="2" id="KW-0378">Hydrolase</keyword>
<feature type="active site" description="Acyl-thioester intermediate" evidence="4">
    <location>
        <position position="262"/>
    </location>
</feature>
<protein>
    <submittedName>
        <fullName evidence="7">Sortase family protein</fullName>
    </submittedName>
</protein>
<dbReference type="GO" id="GO:0006508">
    <property type="term" value="P:proteolysis"/>
    <property type="evidence" value="ECO:0007669"/>
    <property type="project" value="UniProtKB-KW"/>
</dbReference>
<comment type="caution">
    <text evidence="7">The sequence shown here is derived from an EMBL/GenBank/DDBJ whole genome shotgun (WGS) entry which is preliminary data.</text>
</comment>
<dbReference type="InterPro" id="IPR042007">
    <property type="entry name" value="Sortase_A"/>
</dbReference>
<dbReference type="Gene3D" id="2.40.260.10">
    <property type="entry name" value="Sortase"/>
    <property type="match status" value="1"/>
</dbReference>
<proteinExistence type="predicted"/>
<keyword evidence="6" id="KW-0472">Membrane</keyword>
<dbReference type="eggNOG" id="COG3764">
    <property type="taxonomic scope" value="Bacteria"/>
</dbReference>